<dbReference type="OrthoDB" id="6160039at2759"/>
<feature type="region of interest" description="Disordered" evidence="1">
    <location>
        <begin position="1641"/>
        <end position="1660"/>
    </location>
</feature>
<evidence type="ECO:0000259" key="3">
    <source>
        <dbReference type="Pfam" id="PF25794"/>
    </source>
</evidence>
<dbReference type="Gene3D" id="1.20.120.330">
    <property type="entry name" value="Nucleotidyltransferases domain 2"/>
    <property type="match status" value="1"/>
</dbReference>
<reference evidence="4" key="1">
    <citation type="submission" date="2018-11" db="EMBL/GenBank/DDBJ databases">
        <authorList>
            <person name="Alioto T."/>
            <person name="Alioto T."/>
        </authorList>
    </citation>
    <scope>NUCLEOTIDE SEQUENCE</scope>
</reference>
<name>A0A8B6CCR3_MYTGA</name>
<evidence type="ECO:0008006" key="6">
    <source>
        <dbReference type="Google" id="ProtNLM"/>
    </source>
</evidence>
<dbReference type="PANTHER" id="PTHR15600">
    <property type="entry name" value="SACSIN"/>
    <property type="match status" value="1"/>
</dbReference>
<gene>
    <name evidence="4" type="ORF">MGAL_10B066263</name>
</gene>
<evidence type="ECO:0000313" key="4">
    <source>
        <dbReference type="EMBL" id="VDI02992.1"/>
    </source>
</evidence>
<dbReference type="EMBL" id="UYJE01001544">
    <property type="protein sequence ID" value="VDI02992.1"/>
    <property type="molecule type" value="Genomic_DNA"/>
</dbReference>
<dbReference type="InterPro" id="IPR007842">
    <property type="entry name" value="HEPN_dom"/>
</dbReference>
<dbReference type="GO" id="GO:0030544">
    <property type="term" value="F:Hsp70 protein binding"/>
    <property type="evidence" value="ECO:0007669"/>
    <property type="project" value="TreeGrafter"/>
</dbReference>
<dbReference type="Gene3D" id="3.30.565.10">
    <property type="entry name" value="Histidine kinase-like ATPase, C-terminal domain"/>
    <property type="match status" value="1"/>
</dbReference>
<proteinExistence type="predicted"/>
<evidence type="ECO:0000259" key="2">
    <source>
        <dbReference type="Pfam" id="PF05168"/>
    </source>
</evidence>
<accession>A0A8B6CCR3</accession>
<dbReference type="Proteomes" id="UP000596742">
    <property type="component" value="Unassembled WGS sequence"/>
</dbReference>
<feature type="domain" description="Sacsin/Nov" evidence="3">
    <location>
        <begin position="16"/>
        <end position="252"/>
    </location>
</feature>
<keyword evidence="5" id="KW-1185">Reference proteome</keyword>
<dbReference type="Pfam" id="PF25794">
    <property type="entry name" value="SACS"/>
    <property type="match status" value="1"/>
</dbReference>
<dbReference type="NCBIfam" id="NF047352">
    <property type="entry name" value="P_loop_sacsin"/>
    <property type="match status" value="1"/>
</dbReference>
<evidence type="ECO:0000313" key="5">
    <source>
        <dbReference type="Proteomes" id="UP000596742"/>
    </source>
</evidence>
<dbReference type="SUPFAM" id="SSF81593">
    <property type="entry name" value="Nucleotidyltransferase substrate binding subunit/domain"/>
    <property type="match status" value="1"/>
</dbReference>
<organism evidence="4 5">
    <name type="scientific">Mytilus galloprovincialis</name>
    <name type="common">Mediterranean mussel</name>
    <dbReference type="NCBI Taxonomy" id="29158"/>
    <lineage>
        <taxon>Eukaryota</taxon>
        <taxon>Metazoa</taxon>
        <taxon>Spiralia</taxon>
        <taxon>Lophotrochozoa</taxon>
        <taxon>Mollusca</taxon>
        <taxon>Bivalvia</taxon>
        <taxon>Autobranchia</taxon>
        <taxon>Pteriomorphia</taxon>
        <taxon>Mytilida</taxon>
        <taxon>Mytiloidea</taxon>
        <taxon>Mytilidae</taxon>
        <taxon>Mytilinae</taxon>
        <taxon>Mytilus</taxon>
    </lineage>
</organism>
<comment type="caution">
    <text evidence="4">The sequence shown here is derived from an EMBL/GenBank/DDBJ whole genome shotgun (WGS) entry which is preliminary data.</text>
</comment>
<protein>
    <recommendedName>
        <fullName evidence="6">HEPN domain-containing protein</fullName>
    </recommendedName>
</protein>
<sequence length="1816" mass="209892">MYKPMATIGIPFGQREGLVTRLKGILENYPEKHSVLKEILQNADDAGASEVHFLYDMRQHQSKTIFSDNWKILQGPSLCVFNDACFTKNDKKGLKNLGVGSKTGDLMKTGQFGIGFNAVYHITDAPAIMTKGERAALGGMYCVLDPHCRYAPSARFENPGMLVKLEILIEKFPDVFNSFLTTTELKRDHGTWFRLPLRNAEMARSSEIRKTPFTQTDMNRLFEEMNDDIEESLLFLLNIKRITLSHINEQGTHVILNRVELTHSVDIQRTHLNFKKRFKEYDYMMKQPSIDIKSICLEEFRYFHEIKDLQGKESTWLAVQTLGFSEPEMIDHRLKKSLQEKEIFKIPRGGVAIRIWPIPGTSKFKSKAFCLLPLDIETGLTCHVNGNFAVDMSRNSLWGSDTDYSSDVRGIWNLELIRFNIAFAYASCIEYTTDFFSMSSENSKYVIEQYFKVLPDFYEAKNDFWKELIYQMFLQCKIRRLEIFPICSRMLSRGYDMSSTYADDVKTTSWTCRHNKGDVPILIDDLSDQMTSKDACSFRKICIELGMKLTCSPRFVKDTLLNVCTFHHEKYSEQYLLDHSLTAQTCICIESISPKAAVDYFKSYKLNVRGRFEKDNFNKIKLVDQIKQILQYCLGENKWDILCGAPLLLNQMNDILEIRNRNDLILTKFYYLLPKSQEQFVHESLIDSLNIYTDHFTALSIDKFVELLPKTLKISTYKLNKPRCVVESDCRNWFNGFWAYIDSQGLPLTDLSEWCLLPVNLLSLEFVFPLRLCQYTIDINSFKVNSKLHSVLSSISLPTSYIKSRVLRDLQAKYHDTDATLICLHFWRKKINPESKLTSEQCMVVLIYLIKDMCSDNREKIQKLKDLPLFQTLDRGTLPVTGKRLLLFDNKIKIPTNGLIDLFNNLNILVLQDMKGLHASILYELLQCDLITAGTLYGDFVLKHIHCIADERDRIVHFEFIKDNLLHDQNLNSLLPSLSIIYNGKSFQKVSAYFDRTNDIFLTMCTTSEFLPHPFNNTCWRNFMIAAGMKIKLSEDIIYRFAKRIAESGLQNDTYSRSEMMVKEFLDFVQTSRIQVHFFSDLSVIKFIAVEKNEDRYEKIHPSNRTDLRLIAYKSAISHHYLNLAWTSADILPSYAMPYNSKIEKQLNVREPDLQTVVKHTSNICLKLVKTCGEHDQDFIKDVLSALYDYFYKHLDKIDNLHFIPIVHVRKYKTFVRANQLIVDLVENDEIVPYLIKLPIEYGTYHELFTKLGMRTDPNINSYCKVLEQIYHHTRERHLSPKEIDYAKKAIQGLMKSLQNLDSSLADLEVNVLYLLSEKNVLMPSNFLYYDSLEIPRESLKGNANLNFIAKLDCLGFNVAELPDLFSMLPEKHRPVSIKSILTEKLSSFATKESQTVLDLQECLTSDTFITAVLRFVKHDQQLLKKDFSTNTMKTVFARLRRIRLIAVSVLEISLLDEDGIECSSTEKVCFYLEPNDLMYIDDRTLSTNDWLQSYDVQLEEVIRIICNYKFLRGSLLKILSNMHAQLNMIQERLTNIGMPFIEDAVINEAWLPRPGSFVPVDLYSFIRKALHPIKVKEYAVMEYPTKNFDMDEHTQYIYVIIAGITNTSRILFYCVNAGDKLNGLESIHQDKILEIDTGCSENETKQDSKRSFASSSSSYRSSYQSTSSSARSFHRSGQSNPQIQFGRKLLDQAIYDYQTGTVTFDGIESDPFKGYNWVCIQCQQAAEKAIKGARYATNADMFVLSHSLTANLPDYDSKLRDLALQLGNICGNVNRMRYPDCQGIPADKYPRELAKTALQISEEIVNYVSKKYFPE</sequence>
<evidence type="ECO:0000256" key="1">
    <source>
        <dbReference type="SAM" id="MobiDB-lite"/>
    </source>
</evidence>
<dbReference type="PANTHER" id="PTHR15600:SF42">
    <property type="entry name" value="SACSIN"/>
    <property type="match status" value="1"/>
</dbReference>
<dbReference type="InterPro" id="IPR036890">
    <property type="entry name" value="HATPase_C_sf"/>
</dbReference>
<dbReference type="InterPro" id="IPR052972">
    <property type="entry name" value="Sacsin_chaperone_reg"/>
</dbReference>
<dbReference type="SUPFAM" id="SSF55874">
    <property type="entry name" value="ATPase domain of HSP90 chaperone/DNA topoisomerase II/histidine kinase"/>
    <property type="match status" value="1"/>
</dbReference>
<feature type="domain" description="HEPN" evidence="2">
    <location>
        <begin position="1715"/>
        <end position="1811"/>
    </location>
</feature>
<dbReference type="InterPro" id="IPR058210">
    <property type="entry name" value="SACS/Nov_dom"/>
</dbReference>
<dbReference type="Pfam" id="PF05168">
    <property type="entry name" value="HEPN"/>
    <property type="match status" value="1"/>
</dbReference>